<dbReference type="KEGG" id="ipc:IPA_06585"/>
<evidence type="ECO:0000256" key="4">
    <source>
        <dbReference type="ARBA" id="ARBA00023014"/>
    </source>
</evidence>
<dbReference type="Proteomes" id="UP001063698">
    <property type="component" value="Chromosome"/>
</dbReference>
<keyword evidence="1" id="KW-0004">4Fe-4S</keyword>
<dbReference type="SUPFAM" id="SSF54862">
    <property type="entry name" value="4Fe-4S ferredoxins"/>
    <property type="match status" value="1"/>
</dbReference>
<proteinExistence type="predicted"/>
<dbReference type="GO" id="GO:0016491">
    <property type="term" value="F:oxidoreductase activity"/>
    <property type="evidence" value="ECO:0007669"/>
    <property type="project" value="UniProtKB-ARBA"/>
</dbReference>
<accession>A0A977K9T0</accession>
<organism evidence="7 8">
    <name type="scientific">Ignicoccus pacificus DSM 13166</name>
    <dbReference type="NCBI Taxonomy" id="940294"/>
    <lineage>
        <taxon>Archaea</taxon>
        <taxon>Thermoproteota</taxon>
        <taxon>Thermoprotei</taxon>
        <taxon>Desulfurococcales</taxon>
        <taxon>Desulfurococcaceae</taxon>
        <taxon>Ignicoccus</taxon>
    </lineage>
</organism>
<keyword evidence="8" id="KW-1185">Reference proteome</keyword>
<dbReference type="GO" id="GO:0051539">
    <property type="term" value="F:4 iron, 4 sulfur cluster binding"/>
    <property type="evidence" value="ECO:0007669"/>
    <property type="project" value="UniProtKB-KW"/>
</dbReference>
<keyword evidence="2" id="KW-0479">Metal-binding</keyword>
<dbReference type="Gene3D" id="3.30.70.20">
    <property type="match status" value="2"/>
</dbReference>
<dbReference type="CDD" id="cd10551">
    <property type="entry name" value="PsrB"/>
    <property type="match status" value="1"/>
</dbReference>
<keyword evidence="4" id="KW-0411">Iron-sulfur</keyword>
<evidence type="ECO:0000313" key="7">
    <source>
        <dbReference type="EMBL" id="UXD21672.1"/>
    </source>
</evidence>
<dbReference type="InterPro" id="IPR050954">
    <property type="entry name" value="ET_IronSulfur_Cluster-Binding"/>
</dbReference>
<evidence type="ECO:0000259" key="6">
    <source>
        <dbReference type="PROSITE" id="PS51379"/>
    </source>
</evidence>
<dbReference type="EMBL" id="CP006868">
    <property type="protein sequence ID" value="UXD21672.1"/>
    <property type="molecule type" value="Genomic_DNA"/>
</dbReference>
<dbReference type="InterPro" id="IPR017896">
    <property type="entry name" value="4Fe4S_Fe-S-bd"/>
</dbReference>
<evidence type="ECO:0000256" key="3">
    <source>
        <dbReference type="ARBA" id="ARBA00023004"/>
    </source>
</evidence>
<dbReference type="GO" id="GO:0046872">
    <property type="term" value="F:metal ion binding"/>
    <property type="evidence" value="ECO:0007669"/>
    <property type="project" value="UniProtKB-KW"/>
</dbReference>
<gene>
    <name evidence="7" type="ORF">IPA_06585</name>
</gene>
<dbReference type="InterPro" id="IPR017900">
    <property type="entry name" value="4Fe4S_Fe_S_CS"/>
</dbReference>
<dbReference type="PROSITE" id="PS00198">
    <property type="entry name" value="4FE4S_FER_1"/>
    <property type="match status" value="1"/>
</dbReference>
<protein>
    <submittedName>
        <fullName evidence="7">Sulfide reductase subunit B</fullName>
    </submittedName>
</protein>
<feature type="domain" description="4Fe-4S ferredoxin-type" evidence="6">
    <location>
        <begin position="230"/>
        <end position="259"/>
    </location>
</feature>
<sequence length="383" mass="43232">MSEKKVSKTRRNLLKGVAAAGLVSVITAKREDLMKILEPYPKEGEEGAFGGVEYLEINGEEYAIAKWNPYRVPGNPEQSVENLKELAKKKEEDAKRRCKQSAEEICKRLGEDRPECKLARKHCEEIVVKWTLAKKGIRWAMALDLNKCIGCRRCAYACVQENNVDRTQGIEWIKVVNLTRDELELLNSDIEYTSGPYKDRVYIPVACNQCEYPPCIMVCPVRATWQEPDGIVIVDSYRCIGCRYCITACPYGARHLNWKPVSVDALTLNPNMHEFGNVPREVHTVEKCTWCIQRTRNGGTTACVEICPVGARVFGNFWDEEGPIQRIIKEYGAFVLKPSAGTKPRFFYYFGPARTPPLDAENPHSSDWLGGGKKEEGKKGGEA</sequence>
<dbReference type="PANTHER" id="PTHR43177:SF3">
    <property type="entry name" value="PROTEIN NRFC HOMOLOG"/>
    <property type="match status" value="1"/>
</dbReference>
<feature type="domain" description="4Fe-4S ferredoxin-type" evidence="6">
    <location>
        <begin position="139"/>
        <end position="169"/>
    </location>
</feature>
<evidence type="ECO:0000256" key="5">
    <source>
        <dbReference type="SAM" id="MobiDB-lite"/>
    </source>
</evidence>
<dbReference type="AlphaFoldDB" id="A0A977K9T0"/>
<evidence type="ECO:0000256" key="1">
    <source>
        <dbReference type="ARBA" id="ARBA00022485"/>
    </source>
</evidence>
<feature type="compositionally biased region" description="Basic and acidic residues" evidence="5">
    <location>
        <begin position="372"/>
        <end position="383"/>
    </location>
</feature>
<name>A0A977K9T0_9CREN</name>
<feature type="region of interest" description="Disordered" evidence="5">
    <location>
        <begin position="359"/>
        <end position="383"/>
    </location>
</feature>
<evidence type="ECO:0000256" key="2">
    <source>
        <dbReference type="ARBA" id="ARBA00022723"/>
    </source>
</evidence>
<dbReference type="PROSITE" id="PS51379">
    <property type="entry name" value="4FE4S_FER_2"/>
    <property type="match status" value="2"/>
</dbReference>
<dbReference type="Pfam" id="PF13247">
    <property type="entry name" value="Fer4_11"/>
    <property type="match status" value="1"/>
</dbReference>
<keyword evidence="3" id="KW-0408">Iron</keyword>
<evidence type="ECO:0000313" key="8">
    <source>
        <dbReference type="Proteomes" id="UP001063698"/>
    </source>
</evidence>
<reference evidence="7" key="1">
    <citation type="submission" date="2013-11" db="EMBL/GenBank/DDBJ databases">
        <title>Comparative genomics of Ignicoccus.</title>
        <authorList>
            <person name="Podar M."/>
        </authorList>
    </citation>
    <scope>NUCLEOTIDE SEQUENCE</scope>
    <source>
        <strain evidence="7">DSM 13166</strain>
    </source>
</reference>
<dbReference type="PANTHER" id="PTHR43177">
    <property type="entry name" value="PROTEIN NRFC"/>
    <property type="match status" value="1"/>
</dbReference>